<dbReference type="Proteomes" id="UP000250321">
    <property type="component" value="Unassembled WGS sequence"/>
</dbReference>
<evidence type="ECO:0000313" key="6">
    <source>
        <dbReference type="EMBL" id="PQQ03914.1"/>
    </source>
</evidence>
<dbReference type="InterPro" id="IPR004159">
    <property type="entry name" value="Put_SAM_MeTrfase"/>
</dbReference>
<name>A0A314YK84_PRUYE</name>
<keyword evidence="5" id="KW-0732">Signal</keyword>
<dbReference type="EMBL" id="PJQY01001067">
    <property type="protein sequence ID" value="PQQ05591.1"/>
    <property type="molecule type" value="Genomic_DNA"/>
</dbReference>
<evidence type="ECO:0000256" key="5">
    <source>
        <dbReference type="SAM" id="SignalP"/>
    </source>
</evidence>
<dbReference type="GO" id="GO:0008168">
    <property type="term" value="F:methyltransferase activity"/>
    <property type="evidence" value="ECO:0007669"/>
    <property type="project" value="UniProtKB-KW"/>
</dbReference>
<keyword evidence="2 7" id="KW-0808">Transferase</keyword>
<evidence type="ECO:0000256" key="4">
    <source>
        <dbReference type="SAM" id="MobiDB-lite"/>
    </source>
</evidence>
<feature type="region of interest" description="Disordered" evidence="4">
    <location>
        <begin position="51"/>
        <end position="91"/>
    </location>
</feature>
<keyword evidence="3" id="KW-0325">Glycoprotein</keyword>
<dbReference type="EMBL" id="PJQY01001299">
    <property type="protein sequence ID" value="PQQ03914.1"/>
    <property type="molecule type" value="Genomic_DNA"/>
</dbReference>
<proteinExistence type="predicted"/>
<feature type="region of interest" description="Disordered" evidence="4">
    <location>
        <begin position="174"/>
        <end position="205"/>
    </location>
</feature>
<organism evidence="7 8">
    <name type="scientific">Prunus yedoensis var. nudiflora</name>
    <dbReference type="NCBI Taxonomy" id="2094558"/>
    <lineage>
        <taxon>Eukaryota</taxon>
        <taxon>Viridiplantae</taxon>
        <taxon>Streptophyta</taxon>
        <taxon>Embryophyta</taxon>
        <taxon>Tracheophyta</taxon>
        <taxon>Spermatophyta</taxon>
        <taxon>Magnoliopsida</taxon>
        <taxon>eudicotyledons</taxon>
        <taxon>Gunneridae</taxon>
        <taxon>Pentapetalae</taxon>
        <taxon>rosids</taxon>
        <taxon>fabids</taxon>
        <taxon>Rosales</taxon>
        <taxon>Rosaceae</taxon>
        <taxon>Amygdaloideae</taxon>
        <taxon>Amygdaleae</taxon>
        <taxon>Prunus</taxon>
    </lineage>
</organism>
<dbReference type="STRING" id="2094558.A0A314YK84"/>
<evidence type="ECO:0000256" key="3">
    <source>
        <dbReference type="ARBA" id="ARBA00023180"/>
    </source>
</evidence>
<feature type="chain" id="PRO_5033340690" evidence="5">
    <location>
        <begin position="17"/>
        <end position="205"/>
    </location>
</feature>
<dbReference type="OrthoDB" id="1671556at2759"/>
<evidence type="ECO:0000313" key="8">
    <source>
        <dbReference type="Proteomes" id="UP000250321"/>
    </source>
</evidence>
<sequence length="205" mass="22357">MTAVAILGLCFIFVWSMFSSSSSSVTTRIESFDNIGAPPGSRHTRVNIPAAQSSIKGEDEKKFNGSATLSAHEHKSEKKEQKEVANVKKEKGGEGALIVSLDQASEDKLEDDGGESEERGKKRYKIKVMSKLAASICWNILAHKTDEVSDVGVKIYQKPDSNDIYELRRKKYPPLCKENDNPDAACTGQSGQRNGPRGLKGIPTG</sequence>
<feature type="signal peptide" evidence="5">
    <location>
        <begin position="1"/>
        <end position="16"/>
    </location>
</feature>
<dbReference type="AlphaFoldDB" id="A0A314YK84"/>
<protein>
    <submittedName>
        <fullName evidence="7">Putative methyltransferase PMT28</fullName>
    </submittedName>
</protein>
<accession>A0A314YK84</accession>
<dbReference type="Pfam" id="PF03141">
    <property type="entry name" value="Methyltransf_29"/>
    <property type="match status" value="1"/>
</dbReference>
<dbReference type="GO" id="GO:0032259">
    <property type="term" value="P:methylation"/>
    <property type="evidence" value="ECO:0007669"/>
    <property type="project" value="UniProtKB-KW"/>
</dbReference>
<feature type="compositionally biased region" description="Basic and acidic residues" evidence="4">
    <location>
        <begin position="71"/>
        <end position="91"/>
    </location>
</feature>
<evidence type="ECO:0000256" key="1">
    <source>
        <dbReference type="ARBA" id="ARBA00022603"/>
    </source>
</evidence>
<evidence type="ECO:0000313" key="7">
    <source>
        <dbReference type="EMBL" id="PQQ05591.1"/>
    </source>
</evidence>
<gene>
    <name evidence="7" type="ORF">Pyn_17793</name>
    <name evidence="6" type="ORF">Pyn_36962</name>
</gene>
<reference evidence="7 8" key="1">
    <citation type="submission" date="2018-02" db="EMBL/GenBank/DDBJ databases">
        <title>Draft genome of wild Prunus yedoensis var. nudiflora.</title>
        <authorList>
            <person name="Baek S."/>
            <person name="Kim J.-H."/>
            <person name="Choi K."/>
            <person name="Kim G.-B."/>
            <person name="Cho A."/>
            <person name="Jang H."/>
            <person name="Shin C.-H."/>
            <person name="Yu H.-J."/>
            <person name="Mun J.-H."/>
        </authorList>
    </citation>
    <scope>NUCLEOTIDE SEQUENCE [LARGE SCALE GENOMIC DNA]</scope>
    <source>
        <strain evidence="8">cv. Jeju island</strain>
        <tissue evidence="7">Leaf</tissue>
    </source>
</reference>
<comment type="caution">
    <text evidence="7">The sequence shown here is derived from an EMBL/GenBank/DDBJ whole genome shotgun (WGS) entry which is preliminary data.</text>
</comment>
<keyword evidence="8" id="KW-1185">Reference proteome</keyword>
<keyword evidence="1 7" id="KW-0489">Methyltransferase</keyword>
<evidence type="ECO:0000256" key="2">
    <source>
        <dbReference type="ARBA" id="ARBA00022679"/>
    </source>
</evidence>